<feature type="domain" description="Glycosyltransferase 2-like" evidence="3">
    <location>
        <begin position="41"/>
        <end position="208"/>
    </location>
</feature>
<dbReference type="RefSeq" id="WP_188651615.1">
    <property type="nucleotide sequence ID" value="NZ_BMNR01000003.1"/>
</dbReference>
<comment type="similarity">
    <text evidence="1">Belongs to the glycosyltransferase 2 family. WaaE/KdtX subfamily.</text>
</comment>
<keyword evidence="2" id="KW-0812">Transmembrane</keyword>
<feature type="transmembrane region" description="Helical" evidence="2">
    <location>
        <begin position="282"/>
        <end position="303"/>
    </location>
</feature>
<evidence type="ECO:0000256" key="2">
    <source>
        <dbReference type="SAM" id="Phobius"/>
    </source>
</evidence>
<evidence type="ECO:0000259" key="3">
    <source>
        <dbReference type="Pfam" id="PF00535"/>
    </source>
</evidence>
<proteinExistence type="inferred from homology"/>
<accession>A0A8J3FHK9</accession>
<gene>
    <name evidence="4" type="ORF">GCM10007962_14800</name>
</gene>
<keyword evidence="2" id="KW-0472">Membrane</keyword>
<organism evidence="4 5">
    <name type="scientific">Yeosuana aromativorans</name>
    <dbReference type="NCBI Taxonomy" id="288019"/>
    <lineage>
        <taxon>Bacteria</taxon>
        <taxon>Pseudomonadati</taxon>
        <taxon>Bacteroidota</taxon>
        <taxon>Flavobacteriia</taxon>
        <taxon>Flavobacteriales</taxon>
        <taxon>Flavobacteriaceae</taxon>
        <taxon>Yeosuana</taxon>
    </lineage>
</organism>
<dbReference type="InterPro" id="IPR029044">
    <property type="entry name" value="Nucleotide-diphossugar_trans"/>
</dbReference>
<keyword evidence="4" id="KW-0808">Transferase</keyword>
<comment type="caution">
    <text evidence="4">The sequence shown here is derived from an EMBL/GenBank/DDBJ whole genome shotgun (WGS) entry which is preliminary data.</text>
</comment>
<dbReference type="Pfam" id="PF00535">
    <property type="entry name" value="Glycos_transf_2"/>
    <property type="match status" value="1"/>
</dbReference>
<protein>
    <submittedName>
        <fullName evidence="4">Glycosyl transferase</fullName>
    </submittedName>
</protein>
<dbReference type="AlphaFoldDB" id="A0A8J3FHK9"/>
<feature type="transmembrane region" description="Helical" evidence="2">
    <location>
        <begin position="310"/>
        <end position="330"/>
    </location>
</feature>
<dbReference type="CDD" id="cd04192">
    <property type="entry name" value="GT_2_like_e"/>
    <property type="match status" value="1"/>
</dbReference>
<reference evidence="4" key="1">
    <citation type="journal article" date="2014" name="Int. J. Syst. Evol. Microbiol.">
        <title>Complete genome sequence of Corynebacterium casei LMG S-19264T (=DSM 44701T), isolated from a smear-ripened cheese.</title>
        <authorList>
            <consortium name="US DOE Joint Genome Institute (JGI-PGF)"/>
            <person name="Walter F."/>
            <person name="Albersmeier A."/>
            <person name="Kalinowski J."/>
            <person name="Ruckert C."/>
        </authorList>
    </citation>
    <scope>NUCLEOTIDE SEQUENCE</scope>
    <source>
        <strain evidence="4">JCM 12862</strain>
    </source>
</reference>
<dbReference type="GO" id="GO:0016740">
    <property type="term" value="F:transferase activity"/>
    <property type="evidence" value="ECO:0007669"/>
    <property type="project" value="UniProtKB-KW"/>
</dbReference>
<name>A0A8J3FHK9_9FLAO</name>
<dbReference type="InterPro" id="IPR001173">
    <property type="entry name" value="Glyco_trans_2-like"/>
</dbReference>
<feature type="transmembrane region" description="Helical" evidence="2">
    <location>
        <begin position="5"/>
        <end position="23"/>
    </location>
</feature>
<keyword evidence="5" id="KW-1185">Reference proteome</keyword>
<dbReference type="PANTHER" id="PTHR43630">
    <property type="entry name" value="POLY-BETA-1,6-N-ACETYL-D-GLUCOSAMINE SYNTHASE"/>
    <property type="match status" value="1"/>
</dbReference>
<dbReference type="EMBL" id="BMNR01000003">
    <property type="protein sequence ID" value="GGK21656.1"/>
    <property type="molecule type" value="Genomic_DNA"/>
</dbReference>
<evidence type="ECO:0000256" key="1">
    <source>
        <dbReference type="ARBA" id="ARBA00038494"/>
    </source>
</evidence>
<sequence length="374" mass="42569">MIITITCIAIIYVFLIASFIYGFEKITTFKLTNLPSKTTFSVIVPSRNEAKNLPKLLESIQALEYPKHLYEIIFVDDDSDDNSAELIKGFLSNARIDIQVISNERKTNSPKKDAITTAIKLAKHEWIITTDADCVVPKYWLDGFDEFIQQTLASCIAAPVTYQTSPSFLSRFQTLDILSLQGATIGSFGVNKPILCNGANFGYKKEVFMHVNGYEGNTNIASGDDIFLLEKMVKHHPKAVHFLKCEQAIVTTSSQPTWSELIAQRIRWAAKTTAYKQWFGKFTGLVVLLMNAFVIVSFLLAIAGVLKAKMLFYIVFIKFNIDVLLLYKTATFFNQNDILRSFFFGFIVYPFFCIYVAFLSLFKGFKWKSRTYKR</sequence>
<keyword evidence="2" id="KW-1133">Transmembrane helix</keyword>
<evidence type="ECO:0000313" key="5">
    <source>
        <dbReference type="Proteomes" id="UP000612329"/>
    </source>
</evidence>
<reference evidence="4" key="2">
    <citation type="submission" date="2020-09" db="EMBL/GenBank/DDBJ databases">
        <authorList>
            <person name="Sun Q."/>
            <person name="Ohkuma M."/>
        </authorList>
    </citation>
    <scope>NUCLEOTIDE SEQUENCE</scope>
    <source>
        <strain evidence="4">JCM 12862</strain>
    </source>
</reference>
<feature type="transmembrane region" description="Helical" evidence="2">
    <location>
        <begin position="342"/>
        <end position="365"/>
    </location>
</feature>
<dbReference type="Proteomes" id="UP000612329">
    <property type="component" value="Unassembled WGS sequence"/>
</dbReference>
<dbReference type="PANTHER" id="PTHR43630:SF2">
    <property type="entry name" value="GLYCOSYLTRANSFERASE"/>
    <property type="match status" value="1"/>
</dbReference>
<dbReference type="Gene3D" id="3.90.550.10">
    <property type="entry name" value="Spore Coat Polysaccharide Biosynthesis Protein SpsA, Chain A"/>
    <property type="match status" value="1"/>
</dbReference>
<dbReference type="SUPFAM" id="SSF53448">
    <property type="entry name" value="Nucleotide-diphospho-sugar transferases"/>
    <property type="match status" value="1"/>
</dbReference>
<evidence type="ECO:0000313" key="4">
    <source>
        <dbReference type="EMBL" id="GGK21656.1"/>
    </source>
</evidence>